<feature type="domain" description="Disease resistance protein At4g27190-like leucine-rich repeats" evidence="2">
    <location>
        <begin position="145"/>
        <end position="289"/>
    </location>
</feature>
<evidence type="ECO:0000259" key="2">
    <source>
        <dbReference type="Pfam" id="PF23247"/>
    </source>
</evidence>
<dbReference type="Pfam" id="PF23247">
    <property type="entry name" value="LRR_RPS2"/>
    <property type="match status" value="3"/>
</dbReference>
<reference evidence="3" key="1">
    <citation type="submission" date="2019-03" db="EMBL/GenBank/DDBJ databases">
        <authorList>
            <person name="Mank J."/>
            <person name="Almeida P."/>
        </authorList>
    </citation>
    <scope>NUCLEOTIDE SEQUENCE</scope>
    <source>
        <strain evidence="3">78183</strain>
    </source>
</reference>
<proteinExistence type="predicted"/>
<keyword evidence="1" id="KW-0611">Plant defense</keyword>
<evidence type="ECO:0000313" key="3">
    <source>
        <dbReference type="EMBL" id="VFU50331.1"/>
    </source>
</evidence>
<organism evidence="3">
    <name type="scientific">Salix viminalis</name>
    <name type="common">Common osier</name>
    <name type="synonym">Basket willow</name>
    <dbReference type="NCBI Taxonomy" id="40686"/>
    <lineage>
        <taxon>Eukaryota</taxon>
        <taxon>Viridiplantae</taxon>
        <taxon>Streptophyta</taxon>
        <taxon>Embryophyta</taxon>
        <taxon>Tracheophyta</taxon>
        <taxon>Spermatophyta</taxon>
        <taxon>Magnoliopsida</taxon>
        <taxon>eudicotyledons</taxon>
        <taxon>Gunneridae</taxon>
        <taxon>Pentapetalae</taxon>
        <taxon>rosids</taxon>
        <taxon>fabids</taxon>
        <taxon>Malpighiales</taxon>
        <taxon>Salicaceae</taxon>
        <taxon>Saliceae</taxon>
        <taxon>Salix</taxon>
    </lineage>
</organism>
<dbReference type="InterPro" id="IPR032675">
    <property type="entry name" value="LRR_dom_sf"/>
</dbReference>
<protein>
    <recommendedName>
        <fullName evidence="2">Disease resistance protein At4g27190-like leucine-rich repeats domain-containing protein</fullName>
    </recommendedName>
</protein>
<feature type="domain" description="Disease resistance protein At4g27190-like leucine-rich repeats" evidence="2">
    <location>
        <begin position="344"/>
        <end position="458"/>
    </location>
</feature>
<dbReference type="InterPro" id="IPR057135">
    <property type="entry name" value="At4g27190-like_LRR"/>
</dbReference>
<dbReference type="InterPro" id="IPR050905">
    <property type="entry name" value="Plant_NBS-LRR"/>
</dbReference>
<evidence type="ECO:0000256" key="1">
    <source>
        <dbReference type="ARBA" id="ARBA00022821"/>
    </source>
</evidence>
<dbReference type="PANTHER" id="PTHR33463:SF203">
    <property type="entry name" value="AAA+ ATPASE DOMAIN-CONTAINING PROTEIN"/>
    <property type="match status" value="1"/>
</dbReference>
<dbReference type="EMBL" id="CAADRP010001727">
    <property type="protein sequence ID" value="VFU50331.1"/>
    <property type="molecule type" value="Genomic_DNA"/>
</dbReference>
<sequence>MENNFLQWGVEGLDDRRNNASLAELKYLPYLSTLYLHITDPMILPKDFFSKKLERFNILIEEGWEWSSKRETSTIMKLKISASILSEEGIQLLLKRTEDLHLDGLQGVKSFLLKHLHIQNSLEIRYIVDSTMLSPIVDFPFLVSLSLDKLNKLEKICNGQPVAESFSKLRILKVKSCPMLKNLFSLHMERGLLQLEEINKIDCEIMEVIVAEESGGGADEDEAIKLTQLRALTLEYLPQFTSDQPGELSCWFVRLTSLIVQGCRNLKYLFTTSMVESLAQLKRLELCDCVSMEEIIIKNGLGEEENVRGMMLPKLEFLKLKGLPNLTRFCTGHPQLGRIMAKLKVCQGQFSADLFHKVRDLGLECFHGASAVFPFGILNRFNNMENLVVSGGYFKELFPCQLVDEEEHTLARIRFLKLHHLPDLEKIWNQDLRVDQLLQNLETLEVSYCDSLINLAPSASTFGNLTALVVWNCKALKYLVTSSTARSLVQLSVMSIARCEMVTEIVASNGDEAGNEIIFRKLESLKLDCLESLTSFCSVDFTFRFPCLTEVIVTNCPKIKTFSLGILSTPTLRKVWLSEEKDKGHWKGD</sequence>
<dbReference type="PANTHER" id="PTHR33463">
    <property type="entry name" value="NB-ARC DOMAIN-CONTAINING PROTEIN-RELATED"/>
    <property type="match status" value="1"/>
</dbReference>
<feature type="domain" description="Disease resistance protein At4g27190-like leucine-rich repeats" evidence="2">
    <location>
        <begin position="460"/>
        <end position="561"/>
    </location>
</feature>
<accession>A0A6N2MBU8</accession>
<dbReference type="AlphaFoldDB" id="A0A6N2MBU8"/>
<dbReference type="SUPFAM" id="SSF52058">
    <property type="entry name" value="L domain-like"/>
    <property type="match status" value="1"/>
</dbReference>
<dbReference type="Gene3D" id="3.80.10.10">
    <property type="entry name" value="Ribonuclease Inhibitor"/>
    <property type="match status" value="2"/>
</dbReference>
<gene>
    <name evidence="3" type="ORF">SVIM_LOCUS335001</name>
</gene>
<name>A0A6N2MBU8_SALVM</name>